<reference evidence="2 3" key="1">
    <citation type="submission" date="2019-11" db="EMBL/GenBank/DDBJ databases">
        <title>Comparative genomics of hydrocarbon-degrading Desulfosarcina strains.</title>
        <authorList>
            <person name="Watanabe M."/>
            <person name="Kojima H."/>
            <person name="Fukui M."/>
        </authorList>
    </citation>
    <scope>NUCLEOTIDE SEQUENCE [LARGE SCALE GENOMIC DNA]</scope>
    <source>
        <strain evidence="2 3">28bB2T</strain>
    </source>
</reference>
<dbReference type="RefSeq" id="WP_173180000.1">
    <property type="nucleotide sequence ID" value="NZ_AP021876.1"/>
</dbReference>
<evidence type="ECO:0000259" key="1">
    <source>
        <dbReference type="Pfam" id="PF04230"/>
    </source>
</evidence>
<gene>
    <name evidence="2" type="ORF">DSCO28_64370</name>
</gene>
<proteinExistence type="predicted"/>
<name>A0A5K8A0F0_9BACT</name>
<accession>A0A5K8A0F0</accession>
<evidence type="ECO:0000313" key="3">
    <source>
        <dbReference type="Proteomes" id="UP000425960"/>
    </source>
</evidence>
<organism evidence="2 3">
    <name type="scientific">Desulfosarcina ovata subsp. sediminis</name>
    <dbReference type="NCBI Taxonomy" id="885957"/>
    <lineage>
        <taxon>Bacteria</taxon>
        <taxon>Pseudomonadati</taxon>
        <taxon>Thermodesulfobacteriota</taxon>
        <taxon>Desulfobacteria</taxon>
        <taxon>Desulfobacterales</taxon>
        <taxon>Desulfosarcinaceae</taxon>
        <taxon>Desulfosarcina</taxon>
    </lineage>
</organism>
<dbReference type="Pfam" id="PF04230">
    <property type="entry name" value="PS_pyruv_trans"/>
    <property type="match status" value="1"/>
</dbReference>
<dbReference type="PANTHER" id="PTHR36836">
    <property type="entry name" value="COLANIC ACID BIOSYNTHESIS PROTEIN WCAK"/>
    <property type="match status" value="1"/>
</dbReference>
<protein>
    <recommendedName>
        <fullName evidence="1">Polysaccharide pyruvyl transferase domain-containing protein</fullName>
    </recommendedName>
</protein>
<dbReference type="AlphaFoldDB" id="A0A5K8A0F0"/>
<dbReference type="Proteomes" id="UP000425960">
    <property type="component" value="Chromosome"/>
</dbReference>
<dbReference type="KEGG" id="dov:DSCO28_64370"/>
<dbReference type="PANTHER" id="PTHR36836:SF1">
    <property type="entry name" value="COLANIC ACID BIOSYNTHESIS PROTEIN WCAK"/>
    <property type="match status" value="1"/>
</dbReference>
<sequence>MINVFIAEEIPCYNKGEAALMHGIMETIRIHVKDEVNFCLCSRDRERDQNEYGQDVKVIQSDGMIARYLPKGTKQIKFAWNLLIHFLFLISYRLFGKAALQVFRGELWNAYANSDIIVLGHDNAFTKYHFPLIVFSKWLGKKVCVYGSTIMPAVFGDSFSKQFGIWAMKRADLITTREERTFKMLKDFNLNGVPIFCTADKAFILNPVSSLDTDVLRKQLGIHGIKKPEIGVMVTKMSTVYRAAFKGHALSEEEKYEKHSKEIAKALDLVLETTKGSIVFLGHCTGPDWDRDDRIVARSVLEKMAHKDRVCFVDRDLRAPELKGLMGSFDFVVSERTHGGIGAASMTTPTLWITHPGDHRTHGIVGNTLGLSQCLYNTEDLNHKSLSAKIKLLYQEREGIVHILDRNIPTAKAMAMKNGFYFNRYLINK</sequence>
<dbReference type="EMBL" id="AP021876">
    <property type="protein sequence ID" value="BBO85871.1"/>
    <property type="molecule type" value="Genomic_DNA"/>
</dbReference>
<evidence type="ECO:0000313" key="2">
    <source>
        <dbReference type="EMBL" id="BBO85871.1"/>
    </source>
</evidence>
<dbReference type="InterPro" id="IPR007345">
    <property type="entry name" value="Polysacch_pyruvyl_Trfase"/>
</dbReference>
<feature type="domain" description="Polysaccharide pyruvyl transferase" evidence="1">
    <location>
        <begin position="14"/>
        <end position="355"/>
    </location>
</feature>